<name>A0ABW0INI5_9HYPH</name>
<dbReference type="EC" id="2.3.-.-" evidence="2"/>
<dbReference type="EMBL" id="JBHSLW010000010">
    <property type="protein sequence ID" value="MFC5419818.1"/>
    <property type="molecule type" value="Genomic_DNA"/>
</dbReference>
<dbReference type="PROSITE" id="PS51186">
    <property type="entry name" value="GNAT"/>
    <property type="match status" value="1"/>
</dbReference>
<dbReference type="RefSeq" id="WP_377797805.1">
    <property type="nucleotide sequence ID" value="NZ_JBHSLW010000010.1"/>
</dbReference>
<dbReference type="SUPFAM" id="SSF55729">
    <property type="entry name" value="Acyl-CoA N-acyltransferases (Nat)"/>
    <property type="match status" value="1"/>
</dbReference>
<dbReference type="InterPro" id="IPR000182">
    <property type="entry name" value="GNAT_dom"/>
</dbReference>
<evidence type="ECO:0000313" key="3">
    <source>
        <dbReference type="Proteomes" id="UP001596053"/>
    </source>
</evidence>
<dbReference type="Proteomes" id="UP001596053">
    <property type="component" value="Unassembled WGS sequence"/>
</dbReference>
<proteinExistence type="predicted"/>
<protein>
    <submittedName>
        <fullName evidence="2">GNAT family N-acetyltransferase</fullName>
        <ecNumber evidence="2">2.3.-.-</ecNumber>
    </submittedName>
</protein>
<organism evidence="2 3">
    <name type="scientific">Bosea eneae</name>
    <dbReference type="NCBI Taxonomy" id="151454"/>
    <lineage>
        <taxon>Bacteria</taxon>
        <taxon>Pseudomonadati</taxon>
        <taxon>Pseudomonadota</taxon>
        <taxon>Alphaproteobacteria</taxon>
        <taxon>Hyphomicrobiales</taxon>
        <taxon>Boseaceae</taxon>
        <taxon>Bosea</taxon>
    </lineage>
</organism>
<dbReference type="PANTHER" id="PTHR43792:SF1">
    <property type="entry name" value="N-ACETYLTRANSFERASE DOMAIN-CONTAINING PROTEIN"/>
    <property type="match status" value="1"/>
</dbReference>
<accession>A0ABW0INI5</accession>
<feature type="domain" description="N-acetyltransferase" evidence="1">
    <location>
        <begin position="10"/>
        <end position="170"/>
    </location>
</feature>
<comment type="caution">
    <text evidence="2">The sequence shown here is derived from an EMBL/GenBank/DDBJ whole genome shotgun (WGS) entry which is preliminary data.</text>
</comment>
<sequence length="188" mass="20741">MLPVLESERLLLRPRTEADLDAIAAMNADPLVMRYIRPLGDPSMSREGVKARSFLNVDRGLGYWSVFARDDESELLGYVGLIPWPIEEGAVELSYRFAARHWKQGYALEAGARLVRHGFAGLALPQIAIVTHPDNAAALRLAERLGFRRESDRLDGLIGDPPVPGACFRHSAQAWRAADQAAIGLNAR</sequence>
<evidence type="ECO:0000259" key="1">
    <source>
        <dbReference type="PROSITE" id="PS51186"/>
    </source>
</evidence>
<dbReference type="GO" id="GO:0016746">
    <property type="term" value="F:acyltransferase activity"/>
    <property type="evidence" value="ECO:0007669"/>
    <property type="project" value="UniProtKB-KW"/>
</dbReference>
<reference evidence="3" key="1">
    <citation type="journal article" date="2019" name="Int. J. Syst. Evol. Microbiol.">
        <title>The Global Catalogue of Microorganisms (GCM) 10K type strain sequencing project: providing services to taxonomists for standard genome sequencing and annotation.</title>
        <authorList>
            <consortium name="The Broad Institute Genomics Platform"/>
            <consortium name="The Broad Institute Genome Sequencing Center for Infectious Disease"/>
            <person name="Wu L."/>
            <person name="Ma J."/>
        </authorList>
    </citation>
    <scope>NUCLEOTIDE SEQUENCE [LARGE SCALE GENOMIC DNA]</scope>
    <source>
        <strain evidence="3">NCAIM B.01391</strain>
    </source>
</reference>
<dbReference type="PANTHER" id="PTHR43792">
    <property type="entry name" value="GNAT FAMILY, PUTATIVE (AFU_ORTHOLOGUE AFUA_3G00765)-RELATED-RELATED"/>
    <property type="match status" value="1"/>
</dbReference>
<dbReference type="Gene3D" id="3.40.630.30">
    <property type="match status" value="1"/>
</dbReference>
<dbReference type="InterPro" id="IPR051531">
    <property type="entry name" value="N-acetyltransferase"/>
</dbReference>
<keyword evidence="2" id="KW-0808">Transferase</keyword>
<gene>
    <name evidence="2" type="ORF">ACFPOB_09600</name>
</gene>
<evidence type="ECO:0000313" key="2">
    <source>
        <dbReference type="EMBL" id="MFC5419818.1"/>
    </source>
</evidence>
<dbReference type="InterPro" id="IPR016181">
    <property type="entry name" value="Acyl_CoA_acyltransferase"/>
</dbReference>
<keyword evidence="3" id="KW-1185">Reference proteome</keyword>
<dbReference type="Pfam" id="PF13302">
    <property type="entry name" value="Acetyltransf_3"/>
    <property type="match status" value="1"/>
</dbReference>
<keyword evidence="2" id="KW-0012">Acyltransferase</keyword>